<keyword evidence="4" id="KW-0540">Nuclease</keyword>
<comment type="caution">
    <text evidence="9">The sequence shown here is derived from an EMBL/GenBank/DDBJ whole genome shotgun (WGS) entry which is preliminary data.</text>
</comment>
<evidence type="ECO:0000256" key="1">
    <source>
        <dbReference type="ARBA" id="ARBA00001968"/>
    </source>
</evidence>
<comment type="cofactor">
    <cofactor evidence="1">
        <name>a divalent metal cation</name>
        <dbReference type="ChEBI" id="CHEBI:60240"/>
    </cofactor>
</comment>
<evidence type="ECO:0000256" key="6">
    <source>
        <dbReference type="ARBA" id="ARBA00022801"/>
    </source>
</evidence>
<dbReference type="STRING" id="105785.A0A2J7RMA8"/>
<dbReference type="GO" id="GO:0004518">
    <property type="term" value="F:nuclease activity"/>
    <property type="evidence" value="ECO:0007669"/>
    <property type="project" value="UniProtKB-KW"/>
</dbReference>
<accession>A0A2J7RMA8</accession>
<dbReference type="InterPro" id="IPR045249">
    <property type="entry name" value="HARBI1-like"/>
</dbReference>
<feature type="domain" description="DDE Tnp4" evidence="8">
    <location>
        <begin position="108"/>
        <end position="239"/>
    </location>
</feature>
<name>A0A2J7RMA8_9NEOP</name>
<dbReference type="EMBL" id="NEVH01002568">
    <property type="protein sequence ID" value="PNF41973.1"/>
    <property type="molecule type" value="Genomic_DNA"/>
</dbReference>
<dbReference type="GO" id="GO:0046872">
    <property type="term" value="F:metal ion binding"/>
    <property type="evidence" value="ECO:0007669"/>
    <property type="project" value="UniProtKB-KW"/>
</dbReference>
<evidence type="ECO:0000256" key="5">
    <source>
        <dbReference type="ARBA" id="ARBA00022723"/>
    </source>
</evidence>
<dbReference type="InterPro" id="IPR027806">
    <property type="entry name" value="HARBI1_dom"/>
</dbReference>
<keyword evidence="10" id="KW-1185">Reference proteome</keyword>
<comment type="similarity">
    <text evidence="3">Belongs to the HARBI1 family.</text>
</comment>
<sequence length="248" mass="28130">KKDMNMRKAITPNERLTATLRYLATGRTLEDLKFSTRISPQALGRVIPETCEAIYKVLRKYCKCPTSQEEWKKVAKDFEVRWQFPNCIGAMNGKRVAITPPPGAGAFVSRANYELLYFSFGSNGRVSDGGVFQSTDFYRTLESGSLNVPKETIVAGRNMPFVLVADDAFPLRKDIMKPFSRKVNTPARKIFNYLLSRARRRIESVFGIIVERFAVLQKPISIIDLTSVRHIVMACCALHIFLRSKIPN</sequence>
<dbReference type="GO" id="GO:0005634">
    <property type="term" value="C:nucleus"/>
    <property type="evidence" value="ECO:0007669"/>
    <property type="project" value="UniProtKB-SubCell"/>
</dbReference>
<dbReference type="AlphaFoldDB" id="A0A2J7RMA8"/>
<dbReference type="Pfam" id="PF13359">
    <property type="entry name" value="DDE_Tnp_4"/>
    <property type="match status" value="1"/>
</dbReference>
<dbReference type="Proteomes" id="UP000235965">
    <property type="component" value="Unassembled WGS sequence"/>
</dbReference>
<dbReference type="GO" id="GO:0016787">
    <property type="term" value="F:hydrolase activity"/>
    <property type="evidence" value="ECO:0007669"/>
    <property type="project" value="UniProtKB-KW"/>
</dbReference>
<keyword evidence="5" id="KW-0479">Metal-binding</keyword>
<protein>
    <recommendedName>
        <fullName evidence="8">DDE Tnp4 domain-containing protein</fullName>
    </recommendedName>
</protein>
<evidence type="ECO:0000313" key="9">
    <source>
        <dbReference type="EMBL" id="PNF41973.1"/>
    </source>
</evidence>
<evidence type="ECO:0000256" key="4">
    <source>
        <dbReference type="ARBA" id="ARBA00022722"/>
    </source>
</evidence>
<dbReference type="PANTHER" id="PTHR22930:SF269">
    <property type="entry name" value="NUCLEASE HARBI1-LIKE PROTEIN"/>
    <property type="match status" value="1"/>
</dbReference>
<evidence type="ECO:0000313" key="10">
    <source>
        <dbReference type="Proteomes" id="UP000235965"/>
    </source>
</evidence>
<dbReference type="InParanoid" id="A0A2J7RMA8"/>
<comment type="subcellular location">
    <subcellularLocation>
        <location evidence="2">Nucleus</location>
    </subcellularLocation>
</comment>
<gene>
    <name evidence="9" type="ORF">B7P43_G14647</name>
</gene>
<keyword evidence="7" id="KW-0539">Nucleus</keyword>
<evidence type="ECO:0000256" key="3">
    <source>
        <dbReference type="ARBA" id="ARBA00006958"/>
    </source>
</evidence>
<proteinExistence type="inferred from homology"/>
<keyword evidence="6" id="KW-0378">Hydrolase</keyword>
<dbReference type="PANTHER" id="PTHR22930">
    <property type="match status" value="1"/>
</dbReference>
<reference evidence="9 10" key="1">
    <citation type="submission" date="2017-12" db="EMBL/GenBank/DDBJ databases">
        <title>Hemimetabolous genomes reveal molecular basis of termite eusociality.</title>
        <authorList>
            <person name="Harrison M.C."/>
            <person name="Jongepier E."/>
            <person name="Robertson H.M."/>
            <person name="Arning N."/>
            <person name="Bitard-Feildel T."/>
            <person name="Chao H."/>
            <person name="Childers C.P."/>
            <person name="Dinh H."/>
            <person name="Doddapaneni H."/>
            <person name="Dugan S."/>
            <person name="Gowin J."/>
            <person name="Greiner C."/>
            <person name="Han Y."/>
            <person name="Hu H."/>
            <person name="Hughes D.S.T."/>
            <person name="Huylmans A.-K."/>
            <person name="Kemena C."/>
            <person name="Kremer L.P.M."/>
            <person name="Lee S.L."/>
            <person name="Lopez-Ezquerra A."/>
            <person name="Mallet L."/>
            <person name="Monroy-Kuhn J.M."/>
            <person name="Moser A."/>
            <person name="Murali S.C."/>
            <person name="Muzny D.M."/>
            <person name="Otani S."/>
            <person name="Piulachs M.-D."/>
            <person name="Poelchau M."/>
            <person name="Qu J."/>
            <person name="Schaub F."/>
            <person name="Wada-Katsumata A."/>
            <person name="Worley K.C."/>
            <person name="Xie Q."/>
            <person name="Ylla G."/>
            <person name="Poulsen M."/>
            <person name="Gibbs R.A."/>
            <person name="Schal C."/>
            <person name="Richards S."/>
            <person name="Belles X."/>
            <person name="Korb J."/>
            <person name="Bornberg-Bauer E."/>
        </authorList>
    </citation>
    <scope>NUCLEOTIDE SEQUENCE [LARGE SCALE GENOMIC DNA]</scope>
    <source>
        <tissue evidence="9">Whole body</tissue>
    </source>
</reference>
<evidence type="ECO:0000256" key="7">
    <source>
        <dbReference type="ARBA" id="ARBA00023242"/>
    </source>
</evidence>
<dbReference type="OrthoDB" id="2668416at2759"/>
<feature type="non-terminal residue" evidence="9">
    <location>
        <position position="1"/>
    </location>
</feature>
<evidence type="ECO:0000259" key="8">
    <source>
        <dbReference type="Pfam" id="PF13359"/>
    </source>
</evidence>
<evidence type="ECO:0000256" key="2">
    <source>
        <dbReference type="ARBA" id="ARBA00004123"/>
    </source>
</evidence>
<organism evidence="9 10">
    <name type="scientific">Cryptotermes secundus</name>
    <dbReference type="NCBI Taxonomy" id="105785"/>
    <lineage>
        <taxon>Eukaryota</taxon>
        <taxon>Metazoa</taxon>
        <taxon>Ecdysozoa</taxon>
        <taxon>Arthropoda</taxon>
        <taxon>Hexapoda</taxon>
        <taxon>Insecta</taxon>
        <taxon>Pterygota</taxon>
        <taxon>Neoptera</taxon>
        <taxon>Polyneoptera</taxon>
        <taxon>Dictyoptera</taxon>
        <taxon>Blattodea</taxon>
        <taxon>Blattoidea</taxon>
        <taxon>Termitoidae</taxon>
        <taxon>Kalotermitidae</taxon>
        <taxon>Cryptotermitinae</taxon>
        <taxon>Cryptotermes</taxon>
    </lineage>
</organism>